<organism evidence="3 4">
    <name type="scientific">Streptomyces tropicalis</name>
    <dbReference type="NCBI Taxonomy" id="3034234"/>
    <lineage>
        <taxon>Bacteria</taxon>
        <taxon>Bacillati</taxon>
        <taxon>Actinomycetota</taxon>
        <taxon>Actinomycetes</taxon>
        <taxon>Kitasatosporales</taxon>
        <taxon>Streptomycetaceae</taxon>
        <taxon>Streptomyces</taxon>
    </lineage>
</organism>
<keyword evidence="4" id="KW-1185">Reference proteome</keyword>
<proteinExistence type="predicted"/>
<evidence type="ECO:0000259" key="2">
    <source>
        <dbReference type="Pfam" id="PF19575"/>
    </source>
</evidence>
<dbReference type="Pfam" id="PF19575">
    <property type="entry name" value="HTH_58"/>
    <property type="match status" value="1"/>
</dbReference>
<gene>
    <name evidence="3" type="ORF">P3H78_20225</name>
</gene>
<dbReference type="Proteomes" id="UP001221150">
    <property type="component" value="Unassembled WGS sequence"/>
</dbReference>
<dbReference type="InterPro" id="IPR045745">
    <property type="entry name" value="HTH_58_Actinobacteria-type"/>
</dbReference>
<evidence type="ECO:0000259" key="1">
    <source>
        <dbReference type="Pfam" id="PF06527"/>
    </source>
</evidence>
<reference evidence="3 4" key="1">
    <citation type="submission" date="2023-03" db="EMBL/GenBank/DDBJ databases">
        <title>Draft genome sequence of Streptomyces sp. K1PA1 isolated from peat swamp forest in Thailand.</title>
        <authorList>
            <person name="Klaysubun C."/>
            <person name="Duangmal K."/>
        </authorList>
    </citation>
    <scope>NUCLEOTIDE SEQUENCE [LARGE SCALE GENOMIC DNA]</scope>
    <source>
        <strain evidence="3 4">K1PA1</strain>
    </source>
</reference>
<dbReference type="InterPro" id="IPR009492">
    <property type="entry name" value="TniQ"/>
</dbReference>
<feature type="domain" description="TniQ" evidence="1">
    <location>
        <begin position="16"/>
        <end position="156"/>
    </location>
</feature>
<name>A0ABT6A916_9ACTN</name>
<comment type="caution">
    <text evidence="3">The sequence shown here is derived from an EMBL/GenBank/DDBJ whole genome shotgun (WGS) entry which is preliminary data.</text>
</comment>
<dbReference type="EMBL" id="JARJBB010000010">
    <property type="protein sequence ID" value="MDF3300907.1"/>
    <property type="molecule type" value="Genomic_DNA"/>
</dbReference>
<dbReference type="Gene3D" id="1.10.10.60">
    <property type="entry name" value="Homeodomain-like"/>
    <property type="match status" value="1"/>
</dbReference>
<sequence>MNNQNPACRKDLRTLPLRSAPLPGEALDSWLETLAHLHQATLGDLETALGLTPRGKNRPAGTPTNWTIALLPDEAAGIAKCTGLPPTRVHAMTLAHYDQRAVAIDKPSRSVIRPRLWGRGRDSRYCPRCLNDSGGRWQLVWRLGWSHACTTHQVLLRDHCPACSRPQRRRAPTSLSIPIPGLCALPATSSPAGPGQPRCAAALTHAPTISLEHVPQLLDAQRQIGALLDGQDPSVDFPAYAGSDATTATVLEDLRAIGLRIFAAPHINELVPWLPADFLQEYTTQLQSELARTPAKTRYGTFAPAPSIVTAIAAAVGADILSAPTIEDVGTRLRPLLHQQSGYLAQVQSPGSGALWGQRTSLTFRAALRYAQSPRYRRVDRMRYRAVTGGRHTPDSQARQHARSRAAYLPELLWAEPSLWLLADSGTHNRWSRRVLSLALLTVGLRINLREVAGLLPDSGIKPNGISRTLRHLESHGADAITALTGLADRIDLHGSPIDYERRRQLFRSTADFVPATEWYRLERELRTQPASLVQAQRWVFETITGSPIETAHSELTLGKPRRENLWGYRAFSLRLLPQEVAFLAEIAGRHLHDHGIDEPVTWQPAVDLAAWQRLNLPGSRHPKVSSEDIPLEWLQVQAPSASRIAKHFGTTQEHIYYALAVRPRDWRTPLHRSRQEISAQAETWVAWYQDEQLSANKIALRAGVDVRAVLRELKARGVTLPVGRRSLLTADTIDEMITRYRRGESLRAVASHAGSSETTVARILRAHGVTLRSRRGTPISG</sequence>
<dbReference type="RefSeq" id="WP_276110472.1">
    <property type="nucleotide sequence ID" value="NZ_JARJBB010000010.1"/>
</dbReference>
<feature type="domain" description="Helix-turn-helix" evidence="2">
    <location>
        <begin position="736"/>
        <end position="777"/>
    </location>
</feature>
<evidence type="ECO:0000313" key="4">
    <source>
        <dbReference type="Proteomes" id="UP001221150"/>
    </source>
</evidence>
<dbReference type="Pfam" id="PF06527">
    <property type="entry name" value="TniQ"/>
    <property type="match status" value="1"/>
</dbReference>
<evidence type="ECO:0000313" key="3">
    <source>
        <dbReference type="EMBL" id="MDF3300907.1"/>
    </source>
</evidence>
<accession>A0ABT6A916</accession>
<protein>
    <submittedName>
        <fullName evidence="3">TniQ family protein</fullName>
    </submittedName>
</protein>